<reference evidence="7" key="1">
    <citation type="journal article" date="2019" name="Int. J. Syst. Evol. Microbiol.">
        <title>The Global Catalogue of Microorganisms (GCM) 10K type strain sequencing project: providing services to taxonomists for standard genome sequencing and annotation.</title>
        <authorList>
            <consortium name="The Broad Institute Genomics Platform"/>
            <consortium name="The Broad Institute Genome Sequencing Center for Infectious Disease"/>
            <person name="Wu L."/>
            <person name="Ma J."/>
        </authorList>
    </citation>
    <scope>NUCLEOTIDE SEQUENCE [LARGE SCALE GENOMIC DNA]</scope>
    <source>
        <strain evidence="7">CGMCC 4.6997</strain>
    </source>
</reference>
<name>A0ABW0NVT3_9MICO</name>
<dbReference type="EC" id="2.4.-.-" evidence="6"/>
<comment type="pathway">
    <text evidence="1">Cell wall biogenesis; cell wall polysaccharide biosynthesis.</text>
</comment>
<dbReference type="Proteomes" id="UP001596039">
    <property type="component" value="Unassembled WGS sequence"/>
</dbReference>
<dbReference type="PANTHER" id="PTHR43179:SF12">
    <property type="entry name" value="GALACTOFURANOSYLTRANSFERASE GLFT2"/>
    <property type="match status" value="1"/>
</dbReference>
<dbReference type="Gene3D" id="3.90.550.10">
    <property type="entry name" value="Spore Coat Polysaccharide Biosynthesis Protein SpsA, Chain A"/>
    <property type="match status" value="1"/>
</dbReference>
<gene>
    <name evidence="6" type="ORF">ACFPJ4_14155</name>
</gene>
<evidence type="ECO:0000313" key="6">
    <source>
        <dbReference type="EMBL" id="MFC5503387.1"/>
    </source>
</evidence>
<dbReference type="PANTHER" id="PTHR43179">
    <property type="entry name" value="RHAMNOSYLTRANSFERASE WBBL"/>
    <property type="match status" value="1"/>
</dbReference>
<keyword evidence="4 6" id="KW-0808">Transferase</keyword>
<dbReference type="InterPro" id="IPR001173">
    <property type="entry name" value="Glyco_trans_2-like"/>
</dbReference>
<accession>A0ABW0NVT3</accession>
<dbReference type="Pfam" id="PF00535">
    <property type="entry name" value="Glycos_transf_2"/>
    <property type="match status" value="1"/>
</dbReference>
<organism evidence="6 7">
    <name type="scientific">Lysinimonas soli</name>
    <dbReference type="NCBI Taxonomy" id="1074233"/>
    <lineage>
        <taxon>Bacteria</taxon>
        <taxon>Bacillati</taxon>
        <taxon>Actinomycetota</taxon>
        <taxon>Actinomycetes</taxon>
        <taxon>Micrococcales</taxon>
        <taxon>Microbacteriaceae</taxon>
        <taxon>Lysinimonas</taxon>
    </lineage>
</organism>
<proteinExistence type="inferred from homology"/>
<dbReference type="InterPro" id="IPR029044">
    <property type="entry name" value="Nucleotide-diphossugar_trans"/>
</dbReference>
<keyword evidence="7" id="KW-1185">Reference proteome</keyword>
<dbReference type="SUPFAM" id="SSF53448">
    <property type="entry name" value="Nucleotide-diphospho-sugar transferases"/>
    <property type="match status" value="1"/>
</dbReference>
<dbReference type="GO" id="GO:0016757">
    <property type="term" value="F:glycosyltransferase activity"/>
    <property type="evidence" value="ECO:0007669"/>
    <property type="project" value="UniProtKB-KW"/>
</dbReference>
<evidence type="ECO:0000256" key="2">
    <source>
        <dbReference type="ARBA" id="ARBA00006739"/>
    </source>
</evidence>
<keyword evidence="3 6" id="KW-0328">Glycosyltransferase</keyword>
<evidence type="ECO:0000256" key="3">
    <source>
        <dbReference type="ARBA" id="ARBA00022676"/>
    </source>
</evidence>
<comment type="caution">
    <text evidence="6">The sequence shown here is derived from an EMBL/GenBank/DDBJ whole genome shotgun (WGS) entry which is preliminary data.</text>
</comment>
<sequence>MADGRHCTQILLNDWWRPVARAAMRELGEHPPARRAPSVKFTVDVIVPVYGNWNLTRVCLDSLVRQTIPHRVIVVDDASPDDTLTRLAADYPAVEVIALEVNSGFAAACNHGLRASTADIVVLVNNDVEAQPTLLERLIEPFADPAVGSASPLVLRPDGRIDALGITADVTMAGFLRLHGAPDNAVDGPTQRLAGPYGAVAAYRSTALAEVGLLDEGIVMYGEELDLALRLSAAGWRPAAAPAARAVHLGGATSGRGSTTQRLRAGYGRGYLLRAYRVLRRRHAVRAIVTEFIVCLGDLALSHDLASARGRLAGWRAGARATPRTAAVPDVDASIGLLASLRLRVRARS</sequence>
<evidence type="ECO:0000259" key="5">
    <source>
        <dbReference type="Pfam" id="PF00535"/>
    </source>
</evidence>
<comment type="similarity">
    <text evidence="2">Belongs to the glycosyltransferase 2 family.</text>
</comment>
<dbReference type="RefSeq" id="WP_386741103.1">
    <property type="nucleotide sequence ID" value="NZ_JBHSMG010000005.1"/>
</dbReference>
<protein>
    <submittedName>
        <fullName evidence="6">Glycosyltransferase</fullName>
        <ecNumber evidence="6">2.4.-.-</ecNumber>
    </submittedName>
</protein>
<evidence type="ECO:0000256" key="1">
    <source>
        <dbReference type="ARBA" id="ARBA00004776"/>
    </source>
</evidence>
<evidence type="ECO:0000256" key="4">
    <source>
        <dbReference type="ARBA" id="ARBA00022679"/>
    </source>
</evidence>
<dbReference type="EMBL" id="JBHSMG010000005">
    <property type="protein sequence ID" value="MFC5503387.1"/>
    <property type="molecule type" value="Genomic_DNA"/>
</dbReference>
<feature type="domain" description="Glycosyltransferase 2-like" evidence="5">
    <location>
        <begin position="45"/>
        <end position="147"/>
    </location>
</feature>
<evidence type="ECO:0000313" key="7">
    <source>
        <dbReference type="Proteomes" id="UP001596039"/>
    </source>
</evidence>